<dbReference type="InterPro" id="IPR058029">
    <property type="entry name" value="Tubulin-bd_CENPJ"/>
</dbReference>
<dbReference type="Pfam" id="PF25779">
    <property type="entry name" value="Tubulin-bind_CPAP"/>
    <property type="match status" value="1"/>
</dbReference>
<feature type="region of interest" description="Disordered" evidence="3">
    <location>
        <begin position="300"/>
        <end position="388"/>
    </location>
</feature>
<comment type="similarity">
    <text evidence="1">Belongs to the TCP10 family.</text>
</comment>
<dbReference type="InterPro" id="IPR026581">
    <property type="entry name" value="TCP10L/CENPJ"/>
</dbReference>
<evidence type="ECO:0000259" key="4">
    <source>
        <dbReference type="Pfam" id="PF25779"/>
    </source>
</evidence>
<feature type="compositionally biased region" description="Polar residues" evidence="3">
    <location>
        <begin position="301"/>
        <end position="311"/>
    </location>
</feature>
<evidence type="ECO:0000256" key="2">
    <source>
        <dbReference type="SAM" id="Coils"/>
    </source>
</evidence>
<feature type="region of interest" description="Disordered" evidence="3">
    <location>
        <begin position="35"/>
        <end position="56"/>
    </location>
</feature>
<feature type="non-terminal residue" evidence="5">
    <location>
        <position position="1"/>
    </location>
</feature>
<dbReference type="PANTHER" id="PTHR10331">
    <property type="entry name" value="T COMPLEX PROTEIN 10"/>
    <property type="match status" value="1"/>
</dbReference>
<feature type="compositionally biased region" description="Basic residues" evidence="3">
    <location>
        <begin position="474"/>
        <end position="484"/>
    </location>
</feature>
<evidence type="ECO:0000256" key="3">
    <source>
        <dbReference type="SAM" id="MobiDB-lite"/>
    </source>
</evidence>
<proteinExistence type="inferred from homology"/>
<feature type="domain" description="CENPJ tubulin-binding region" evidence="4">
    <location>
        <begin position="47"/>
        <end position="108"/>
    </location>
</feature>
<dbReference type="EMBL" id="JAFBMS010000013">
    <property type="protein sequence ID" value="KAG9347514.1"/>
    <property type="molecule type" value="Genomic_DNA"/>
</dbReference>
<evidence type="ECO:0000256" key="1">
    <source>
        <dbReference type="ARBA" id="ARBA00005627"/>
    </source>
</evidence>
<dbReference type="Proteomes" id="UP000824540">
    <property type="component" value="Unassembled WGS sequence"/>
</dbReference>
<dbReference type="AlphaFoldDB" id="A0A8T2P4R8"/>
<reference evidence="5" key="1">
    <citation type="thesis" date="2021" institute="BYU ScholarsArchive" country="Provo, UT, USA">
        <title>Applications of and Algorithms for Genome Assembly and Genomic Analyses with an Emphasis on Marine Teleosts.</title>
        <authorList>
            <person name="Pickett B.D."/>
        </authorList>
    </citation>
    <scope>NUCLEOTIDE SEQUENCE</scope>
    <source>
        <strain evidence="5">HI-2016</strain>
    </source>
</reference>
<feature type="region of interest" description="Disordered" evidence="3">
    <location>
        <begin position="402"/>
        <end position="460"/>
    </location>
</feature>
<evidence type="ECO:0000313" key="5">
    <source>
        <dbReference type="EMBL" id="KAG9347514.1"/>
    </source>
</evidence>
<feature type="coiled-coil region" evidence="2">
    <location>
        <begin position="576"/>
        <end position="621"/>
    </location>
</feature>
<feature type="compositionally biased region" description="Basic and acidic residues" evidence="3">
    <location>
        <begin position="624"/>
        <end position="640"/>
    </location>
</feature>
<gene>
    <name evidence="5" type="ORF">JZ751_005082</name>
</gene>
<protein>
    <recommendedName>
        <fullName evidence="4">CENPJ tubulin-binding region domain-containing protein</fullName>
    </recommendedName>
</protein>
<keyword evidence="2" id="KW-0175">Coiled coil</keyword>
<dbReference type="PANTHER" id="PTHR10331:SF25">
    <property type="entry name" value="T-COMPLEX PROTEIN 10A-RELATED"/>
    <property type="match status" value="1"/>
</dbReference>
<comment type="caution">
    <text evidence="5">The sequence shown here is derived from an EMBL/GenBank/DDBJ whole genome shotgun (WGS) entry which is preliminary data.</text>
</comment>
<name>A0A8T2P4R8_9TELE</name>
<sequence>MSCVLDDSVPGKDEVHLRNLSPIKEEEQCEDRCPVSPFGIRRKPPANPEDRPIRPGVGVWQKTFEEFVEEQLKADQDILQKEKQGKKEVKLAESKYFLRKGQGMIRIERRKDSVQKSSRGLSVILPPRTESITDQRRHLSEPTLLHTEEAKANRHPPCRSSFSQVRPKTNEVEKQLGADLKAGNESNVEFQGTLHKSIENTASIYDVGENKVSTKISNDMMFHRHLCVAERDCASHTQEQGGMNESVRTQSFESATVLTDLEQAFSGGHRCKKDNHVNAMETCVGFKKVNDHIVRVPEESSLVTNSGSENGDSWGRWEGPGLVMETTWCPHPSGPNSEADPLQQHHEQAAPQTAPMLGHKDQNLDLSEDDYASDAPSEPEARPASRPWTPHGLVLLQQFSSSSCSSSSDTEELQALHRSSTAAWAPHAKTFRKPTVGKKAPAEQPPTSHGGDVKSKPPSTSQLIASLFPAVKTKMTKTAHRGHCNRPFGSEDSQHGNEPLLRLQRDNALMMKAEMGRDSVMEKTKEEQHNPLGFLRQSICRSECEKRDYFSKCGYRPAKQEGQALRSQELTPNIGIQELRLQIVALQEQFKERESHWLLAHERLQGQVEALTRENVELRGEHTVTTTHHQEARGSNDKLPSHSRTKTMVSEAVGLGTCLVKRAESSSSRLSRSCTPVGRLWADDSQSAKPEVQ</sequence>
<organism evidence="5 6">
    <name type="scientific">Albula glossodonta</name>
    <name type="common">roundjaw bonefish</name>
    <dbReference type="NCBI Taxonomy" id="121402"/>
    <lineage>
        <taxon>Eukaryota</taxon>
        <taxon>Metazoa</taxon>
        <taxon>Chordata</taxon>
        <taxon>Craniata</taxon>
        <taxon>Vertebrata</taxon>
        <taxon>Euteleostomi</taxon>
        <taxon>Actinopterygii</taxon>
        <taxon>Neopterygii</taxon>
        <taxon>Teleostei</taxon>
        <taxon>Albuliformes</taxon>
        <taxon>Albulidae</taxon>
        <taxon>Albula</taxon>
    </lineage>
</organism>
<evidence type="ECO:0000313" key="6">
    <source>
        <dbReference type="Proteomes" id="UP000824540"/>
    </source>
</evidence>
<feature type="region of interest" description="Disordered" evidence="3">
    <location>
        <begin position="474"/>
        <end position="498"/>
    </location>
</feature>
<feature type="region of interest" description="Disordered" evidence="3">
    <location>
        <begin position="149"/>
        <end position="169"/>
    </location>
</feature>
<feature type="compositionally biased region" description="Polar residues" evidence="3">
    <location>
        <begin position="684"/>
        <end position="693"/>
    </location>
</feature>
<feature type="region of interest" description="Disordered" evidence="3">
    <location>
        <begin position="674"/>
        <end position="693"/>
    </location>
</feature>
<accession>A0A8T2P4R8</accession>
<feature type="region of interest" description="Disordered" evidence="3">
    <location>
        <begin position="624"/>
        <end position="645"/>
    </location>
</feature>
<keyword evidence="6" id="KW-1185">Reference proteome</keyword>
<dbReference type="OrthoDB" id="10252174at2759"/>